<name>A0A2N7TUK5_9GAMM</name>
<feature type="domain" description="D-isomer specific 2-hydroxyacid dehydrogenase NAD-binding" evidence="3">
    <location>
        <begin position="132"/>
        <end position="303"/>
    </location>
</feature>
<proteinExistence type="predicted"/>
<keyword evidence="2" id="KW-0520">NAD</keyword>
<dbReference type="InterPro" id="IPR006140">
    <property type="entry name" value="D-isomer_DH_NAD-bd"/>
</dbReference>
<dbReference type="InterPro" id="IPR036291">
    <property type="entry name" value="NAD(P)-bd_dom_sf"/>
</dbReference>
<dbReference type="GO" id="GO:0016491">
    <property type="term" value="F:oxidoreductase activity"/>
    <property type="evidence" value="ECO:0007669"/>
    <property type="project" value="UniProtKB-KW"/>
</dbReference>
<dbReference type="Gene3D" id="3.40.50.720">
    <property type="entry name" value="NAD(P)-binding Rossmann-like Domain"/>
    <property type="match status" value="2"/>
</dbReference>
<keyword evidence="5" id="KW-1185">Reference proteome</keyword>
<evidence type="ECO:0000259" key="3">
    <source>
        <dbReference type="Pfam" id="PF02826"/>
    </source>
</evidence>
<dbReference type="SUPFAM" id="SSF51735">
    <property type="entry name" value="NAD(P)-binding Rossmann-fold domains"/>
    <property type="match status" value="1"/>
</dbReference>
<evidence type="ECO:0000256" key="1">
    <source>
        <dbReference type="ARBA" id="ARBA00023002"/>
    </source>
</evidence>
<dbReference type="PANTHER" id="PTHR43333">
    <property type="entry name" value="2-HACID_DH_C DOMAIN-CONTAINING PROTEIN"/>
    <property type="match status" value="1"/>
</dbReference>
<evidence type="ECO:0000313" key="5">
    <source>
        <dbReference type="Proteomes" id="UP000235346"/>
    </source>
</evidence>
<organism evidence="4 5">
    <name type="scientific">Halomonas heilongjiangensis</name>
    <dbReference type="NCBI Taxonomy" id="1387883"/>
    <lineage>
        <taxon>Bacteria</taxon>
        <taxon>Pseudomonadati</taxon>
        <taxon>Pseudomonadota</taxon>
        <taxon>Gammaproteobacteria</taxon>
        <taxon>Oceanospirillales</taxon>
        <taxon>Halomonadaceae</taxon>
        <taxon>Halomonas</taxon>
    </lineage>
</organism>
<dbReference type="OrthoDB" id="9787219at2"/>
<accession>A0A2N7TUK5</accession>
<reference evidence="4 5" key="1">
    <citation type="submission" date="2018-01" db="EMBL/GenBank/DDBJ databases">
        <title>Halomonas endophytica sp. nov., isolated from storage liquid in the stems of Populus euphratica.</title>
        <authorList>
            <person name="Chen C."/>
        </authorList>
    </citation>
    <scope>NUCLEOTIDE SEQUENCE [LARGE SCALE GENOMIC DNA]</scope>
    <source>
        <strain evidence="4 5">DSM 26881</strain>
    </source>
</reference>
<evidence type="ECO:0000256" key="2">
    <source>
        <dbReference type="ARBA" id="ARBA00023027"/>
    </source>
</evidence>
<dbReference type="GO" id="GO:0051287">
    <property type="term" value="F:NAD binding"/>
    <property type="evidence" value="ECO:0007669"/>
    <property type="project" value="InterPro"/>
</dbReference>
<keyword evidence="1" id="KW-0560">Oxidoreductase</keyword>
<evidence type="ECO:0000313" key="4">
    <source>
        <dbReference type="EMBL" id="PMR71863.1"/>
    </source>
</evidence>
<dbReference type="EMBL" id="PNRE01000008">
    <property type="protein sequence ID" value="PMR71863.1"/>
    <property type="molecule type" value="Genomic_DNA"/>
</dbReference>
<protein>
    <submittedName>
        <fullName evidence="4">Hydroxyacid dehydrogenase</fullName>
    </submittedName>
</protein>
<dbReference type="CDD" id="cd05300">
    <property type="entry name" value="2-Hacid_dh_1"/>
    <property type="match status" value="1"/>
</dbReference>
<sequence>MRGRLACLRRREATLATGGNMKLGLAFDPGQYAYWQERITSTLCDLVPDLVTVDCSTREAFDRHAPEVIVGHESEALIACLQGPPTRLKWVQIMSAGLDRTLGVIGNAPVPFRITNVRGIHAEAMAEYLLAVLLYFEKRLGFFGECKAQKRWSRSSLGQLAGKRLLVCGAGGIGRRVGEVLAAVGVEAEAIARTPGPRAPFNRIHGLATLPGIVGEFDYVFCALPLTTATRGVFSREVIQAMRPGAIFVNIARGEMVDDQALIDALASGQLAGAALDAFRDEPLPPDSPLWDVPNLLITPHVSGRFGAGHELGLAVLRDNMSAYLSGAPLITEVFPERGY</sequence>
<dbReference type="Proteomes" id="UP000235346">
    <property type="component" value="Unassembled WGS sequence"/>
</dbReference>
<dbReference type="AlphaFoldDB" id="A0A2N7TUK5"/>
<dbReference type="PANTHER" id="PTHR43333:SF1">
    <property type="entry name" value="D-ISOMER SPECIFIC 2-HYDROXYACID DEHYDROGENASE NAD-BINDING DOMAIN-CONTAINING PROTEIN"/>
    <property type="match status" value="1"/>
</dbReference>
<dbReference type="Pfam" id="PF02826">
    <property type="entry name" value="2-Hacid_dh_C"/>
    <property type="match status" value="1"/>
</dbReference>
<comment type="caution">
    <text evidence="4">The sequence shown here is derived from an EMBL/GenBank/DDBJ whole genome shotgun (WGS) entry which is preliminary data.</text>
</comment>
<gene>
    <name evidence="4" type="ORF">C1H66_01070</name>
</gene>